<dbReference type="RefSeq" id="XP_016248553.1">
    <property type="nucleotide sequence ID" value="XM_016395134.1"/>
</dbReference>
<name>A0A0D2AT37_9EURO</name>
<evidence type="ECO:0000259" key="1">
    <source>
        <dbReference type="Pfam" id="PF07287"/>
    </source>
</evidence>
<dbReference type="Proteomes" id="UP000054466">
    <property type="component" value="Unassembled WGS sequence"/>
</dbReference>
<dbReference type="GeneID" id="27347204"/>
<dbReference type="Pfam" id="PF07287">
    <property type="entry name" value="AtuA"/>
    <property type="match status" value="1"/>
</dbReference>
<dbReference type="EMBL" id="KN847043">
    <property type="protein sequence ID" value="KIW28337.1"/>
    <property type="molecule type" value="Genomic_DNA"/>
</dbReference>
<dbReference type="VEuPathDB" id="FungiDB:PV07_08010"/>
<evidence type="ECO:0000313" key="2">
    <source>
        <dbReference type="EMBL" id="KIW28337.1"/>
    </source>
</evidence>
<keyword evidence="3" id="KW-1185">Reference proteome</keyword>
<evidence type="ECO:0000313" key="3">
    <source>
        <dbReference type="Proteomes" id="UP000054466"/>
    </source>
</evidence>
<dbReference type="InterPro" id="IPR010839">
    <property type="entry name" value="AtuA_N"/>
</dbReference>
<dbReference type="AlphaFoldDB" id="A0A0D2AT37"/>
<gene>
    <name evidence="2" type="ORF">PV07_08010</name>
</gene>
<sequence>MLPKQKDEIRIFTPSPILGYGYDADEFAYGVVECGADAIIVDAGSTDLGPFNLGAGTTLYGYDSYVRGLTLILDACFHLKVKVYISSAGGGGSNQHVDDLKSIVSEIATQRNWTFEVASIKAEISRETIHRKLREGLVHPFRPVHALTHELVDDTMKIVAQMGAEPFLEAIQSYHDPDVIVAGRAYDPTPFAAFCLSRGVDLGVAWHAGKISGVRRLVCGTQRPIHARHGAESELRSHSCQPNATLYTPLGRCTHILREDSAQPAPGTGGLYYIWKGRDTNSSMMVKRPESVVPHLFPRPFIKSNSKASRC</sequence>
<organism evidence="2 3">
    <name type="scientific">Cladophialophora immunda</name>
    <dbReference type="NCBI Taxonomy" id="569365"/>
    <lineage>
        <taxon>Eukaryota</taxon>
        <taxon>Fungi</taxon>
        <taxon>Dikarya</taxon>
        <taxon>Ascomycota</taxon>
        <taxon>Pezizomycotina</taxon>
        <taxon>Eurotiomycetes</taxon>
        <taxon>Chaetothyriomycetidae</taxon>
        <taxon>Chaetothyriales</taxon>
        <taxon>Herpotrichiellaceae</taxon>
        <taxon>Cladophialophora</taxon>
    </lineage>
</organism>
<dbReference type="STRING" id="569365.A0A0D2AT37"/>
<accession>A0A0D2AT37</accession>
<proteinExistence type="predicted"/>
<reference evidence="2 3" key="1">
    <citation type="submission" date="2015-01" db="EMBL/GenBank/DDBJ databases">
        <title>The Genome Sequence of Cladophialophora immunda CBS83496.</title>
        <authorList>
            <consortium name="The Broad Institute Genomics Platform"/>
            <person name="Cuomo C."/>
            <person name="de Hoog S."/>
            <person name="Gorbushina A."/>
            <person name="Stielow B."/>
            <person name="Teixiera M."/>
            <person name="Abouelleil A."/>
            <person name="Chapman S.B."/>
            <person name="Priest M."/>
            <person name="Young S.K."/>
            <person name="Wortman J."/>
            <person name="Nusbaum C."/>
            <person name="Birren B."/>
        </authorList>
    </citation>
    <scope>NUCLEOTIDE SEQUENCE [LARGE SCALE GENOMIC DNA]</scope>
    <source>
        <strain evidence="2 3">CBS 83496</strain>
    </source>
</reference>
<dbReference type="HOGENOM" id="CLU_894292_0_0_1"/>
<dbReference type="OrthoDB" id="5863171at2759"/>
<feature type="domain" description="Acyclic terpene utilisation N-terminal" evidence="1">
    <location>
        <begin position="62"/>
        <end position="195"/>
    </location>
</feature>
<protein>
    <recommendedName>
        <fullName evidence="1">Acyclic terpene utilisation N-terminal domain-containing protein</fullName>
    </recommendedName>
</protein>